<evidence type="ECO:0000259" key="5">
    <source>
        <dbReference type="SMART" id="SM01144"/>
    </source>
</evidence>
<protein>
    <recommendedName>
        <fullName evidence="1">tRNA-uridine aminocarboxypropyltransferase</fullName>
        <ecNumber evidence="1">2.5.1.25</ecNumber>
    </recommendedName>
</protein>
<keyword evidence="4" id="KW-0819">tRNA processing</keyword>
<dbReference type="Pfam" id="PF03942">
    <property type="entry name" value="DTW"/>
    <property type="match status" value="1"/>
</dbReference>
<dbReference type="RefSeq" id="WP_007020780.1">
    <property type="nucleotide sequence ID" value="NZ_CH724125.1"/>
</dbReference>
<sequence>MADQYCQSCGLAQAWCCCELITNEHTRLEFALLLHENEPARPTTTSKIIQKVLPRTTSYIWQRKEPPQQLIERISAPETNAWLLFPADREDLIPRSQAFRPTKEGQKPLIIVPDGTWKEVRKIIRKSPWLDHLPLLAFDPSTPSRYDLRRNPDADHLCTAETVAELLKLNGEEQQASSLNEALDLFIERYKASKLN</sequence>
<reference evidence="6 7" key="1">
    <citation type="submission" date="2006-02" db="EMBL/GenBank/DDBJ databases">
        <authorList>
            <person name="Pinhassi J."/>
            <person name="Pedros-Alio C."/>
            <person name="Ferriera S."/>
            <person name="Johnson J."/>
            <person name="Kravitz S."/>
            <person name="Halpern A."/>
            <person name="Remington K."/>
            <person name="Beeson K."/>
            <person name="Tran B."/>
            <person name="Rogers Y.-H."/>
            <person name="Friedman R."/>
            <person name="Venter J.C."/>
        </authorList>
    </citation>
    <scope>NUCLEOTIDE SEQUENCE [LARGE SCALE GENOMIC DNA]</scope>
    <source>
        <strain evidence="6 7">MED92</strain>
    </source>
</reference>
<evidence type="ECO:0000313" key="6">
    <source>
        <dbReference type="EMBL" id="EAR62470.1"/>
    </source>
</evidence>
<dbReference type="Proteomes" id="UP000002171">
    <property type="component" value="Unassembled WGS sequence"/>
</dbReference>
<dbReference type="OrthoDB" id="370626at2"/>
<keyword evidence="3" id="KW-0949">S-adenosyl-L-methionine</keyword>
<dbReference type="InterPro" id="IPR005636">
    <property type="entry name" value="DTW"/>
</dbReference>
<organism evidence="6 7">
    <name type="scientific">Neptuniibacter caesariensis</name>
    <dbReference type="NCBI Taxonomy" id="207954"/>
    <lineage>
        <taxon>Bacteria</taxon>
        <taxon>Pseudomonadati</taxon>
        <taxon>Pseudomonadota</taxon>
        <taxon>Gammaproteobacteria</taxon>
        <taxon>Oceanospirillales</taxon>
        <taxon>Oceanospirillaceae</taxon>
        <taxon>Neptuniibacter</taxon>
    </lineage>
</organism>
<comment type="caution">
    <text evidence="6">The sequence shown here is derived from an EMBL/GenBank/DDBJ whole genome shotgun (WGS) entry which is preliminary data.</text>
</comment>
<name>A0A7U8GTT6_NEPCE</name>
<proteinExistence type="predicted"/>
<dbReference type="PANTHER" id="PTHR21392">
    <property type="entry name" value="TRNA-URIDINE AMINOCARBOXYPROPYLTRANSFERASE 2"/>
    <property type="match status" value="1"/>
</dbReference>
<dbReference type="AlphaFoldDB" id="A0A7U8GTT6"/>
<dbReference type="EC" id="2.5.1.25" evidence="1"/>
<dbReference type="GO" id="GO:0008033">
    <property type="term" value="P:tRNA processing"/>
    <property type="evidence" value="ECO:0007669"/>
    <property type="project" value="UniProtKB-KW"/>
</dbReference>
<dbReference type="PANTHER" id="PTHR21392:SF1">
    <property type="entry name" value="TRNA-URIDINE AMINOCARBOXYPROPYLTRANSFERASE"/>
    <property type="match status" value="1"/>
</dbReference>
<dbReference type="InterPro" id="IPR039262">
    <property type="entry name" value="DTWD2/TAPT"/>
</dbReference>
<evidence type="ECO:0000256" key="1">
    <source>
        <dbReference type="ARBA" id="ARBA00012386"/>
    </source>
</evidence>
<evidence type="ECO:0000313" key="7">
    <source>
        <dbReference type="Proteomes" id="UP000002171"/>
    </source>
</evidence>
<evidence type="ECO:0000256" key="4">
    <source>
        <dbReference type="ARBA" id="ARBA00022694"/>
    </source>
</evidence>
<evidence type="ECO:0000256" key="3">
    <source>
        <dbReference type="ARBA" id="ARBA00022691"/>
    </source>
</evidence>
<evidence type="ECO:0000256" key="2">
    <source>
        <dbReference type="ARBA" id="ARBA00022679"/>
    </source>
</evidence>
<gene>
    <name evidence="6" type="ORF">MED92_15573</name>
</gene>
<keyword evidence="2" id="KW-0808">Transferase</keyword>
<dbReference type="EMBL" id="AAOW01000003">
    <property type="protein sequence ID" value="EAR62470.1"/>
    <property type="molecule type" value="Genomic_DNA"/>
</dbReference>
<dbReference type="GO" id="GO:0016432">
    <property type="term" value="F:tRNA-uridine aminocarboxypropyltransferase activity"/>
    <property type="evidence" value="ECO:0007669"/>
    <property type="project" value="UniProtKB-EC"/>
</dbReference>
<dbReference type="SMART" id="SM01144">
    <property type="entry name" value="DTW"/>
    <property type="match status" value="1"/>
</dbReference>
<feature type="domain" description="DTW" evidence="5">
    <location>
        <begin position="2"/>
        <end position="195"/>
    </location>
</feature>
<accession>A0A7U8GTT6</accession>
<keyword evidence="7" id="KW-1185">Reference proteome</keyword>